<organism evidence="3 4">
    <name type="scientific">Thioalkalicoccus limnaeus</name>
    <dbReference type="NCBI Taxonomy" id="120681"/>
    <lineage>
        <taxon>Bacteria</taxon>
        <taxon>Pseudomonadati</taxon>
        <taxon>Pseudomonadota</taxon>
        <taxon>Gammaproteobacteria</taxon>
        <taxon>Chromatiales</taxon>
        <taxon>Chromatiaceae</taxon>
        <taxon>Thioalkalicoccus</taxon>
    </lineage>
</organism>
<dbReference type="EMBL" id="JBDKXB010000051">
    <property type="protein sequence ID" value="MEY6434227.1"/>
    <property type="molecule type" value="Genomic_DNA"/>
</dbReference>
<comment type="caution">
    <text evidence="3">The sequence shown here is derived from an EMBL/GenBank/DDBJ whole genome shotgun (WGS) entry which is preliminary data.</text>
</comment>
<sequence length="144" mass="15889">MSDRQHLAKPRRPLRAAEGLLGTEVDELVYDAHGGLDPDGFGAATGTLRGGGLLWLLTPPLSDWPRWPDPQADRIRVHPYRAADLSRHFIRRFVLALATNRGCWILHEGQTPPQVPRVLERPVRPACGEPGEPGDIATAAQRRA</sequence>
<protein>
    <submittedName>
        <fullName evidence="3">tRNA(Met) cytidine acetyltransferase TmcA domain-containing protein</fullName>
    </submittedName>
</protein>
<keyword evidence="4" id="KW-1185">Reference proteome</keyword>
<dbReference type="InterPro" id="IPR013562">
    <property type="entry name" value="TmcA/NAT10_N"/>
</dbReference>
<proteinExistence type="predicted"/>
<dbReference type="Pfam" id="PF08351">
    <property type="entry name" value="TmcA_N"/>
    <property type="match status" value="1"/>
</dbReference>
<dbReference type="Proteomes" id="UP001564408">
    <property type="component" value="Unassembled WGS sequence"/>
</dbReference>
<feature type="non-terminal residue" evidence="3">
    <location>
        <position position="144"/>
    </location>
</feature>
<reference evidence="3 4" key="1">
    <citation type="submission" date="2024-05" db="EMBL/GenBank/DDBJ databases">
        <title>Genome Sequence and Characterization of the New Strain Purple Sulfur Bacterium of Genus Thioalkalicoccus.</title>
        <authorList>
            <person name="Bryantseva I.A."/>
            <person name="Kyndt J.A."/>
            <person name="Imhoff J.F."/>
        </authorList>
    </citation>
    <scope>NUCLEOTIDE SEQUENCE [LARGE SCALE GENOMIC DNA]</scope>
    <source>
        <strain evidence="3 4">Um2</strain>
    </source>
</reference>
<evidence type="ECO:0000259" key="2">
    <source>
        <dbReference type="Pfam" id="PF08351"/>
    </source>
</evidence>
<dbReference type="RefSeq" id="WP_369668607.1">
    <property type="nucleotide sequence ID" value="NZ_JBDKXB010000051.1"/>
</dbReference>
<feature type="domain" description="TmcA/NAT10 N-terminal" evidence="2">
    <location>
        <begin position="15"/>
        <end position="107"/>
    </location>
</feature>
<gene>
    <name evidence="3" type="ORF">ABC977_17665</name>
</gene>
<name>A0ABV4BIW5_9GAMM</name>
<evidence type="ECO:0000313" key="4">
    <source>
        <dbReference type="Proteomes" id="UP001564408"/>
    </source>
</evidence>
<accession>A0ABV4BIW5</accession>
<dbReference type="Gene3D" id="3.40.50.11040">
    <property type="match status" value="1"/>
</dbReference>
<evidence type="ECO:0000256" key="1">
    <source>
        <dbReference type="SAM" id="MobiDB-lite"/>
    </source>
</evidence>
<feature type="region of interest" description="Disordered" evidence="1">
    <location>
        <begin position="125"/>
        <end position="144"/>
    </location>
</feature>
<evidence type="ECO:0000313" key="3">
    <source>
        <dbReference type="EMBL" id="MEY6434227.1"/>
    </source>
</evidence>